<reference evidence="2 3" key="1">
    <citation type="journal article" date="2018" name="Sci. Rep.">
        <title>Genomic signatures of local adaptation to the degree of environmental predictability in rotifers.</title>
        <authorList>
            <person name="Franch-Gras L."/>
            <person name="Hahn C."/>
            <person name="Garcia-Roger E.M."/>
            <person name="Carmona M.J."/>
            <person name="Serra M."/>
            <person name="Gomez A."/>
        </authorList>
    </citation>
    <scope>NUCLEOTIDE SEQUENCE [LARGE SCALE GENOMIC DNA]</scope>
    <source>
        <strain evidence="2">HYR1</strain>
    </source>
</reference>
<proteinExistence type="predicted"/>
<protein>
    <submittedName>
        <fullName evidence="2">Uncharacterized protein</fullName>
    </submittedName>
</protein>
<dbReference type="Proteomes" id="UP000276133">
    <property type="component" value="Unassembled WGS sequence"/>
</dbReference>
<gene>
    <name evidence="2" type="ORF">BpHYR1_033617</name>
</gene>
<name>A0A3M7QK47_BRAPC</name>
<dbReference type="EMBL" id="REGN01005895">
    <property type="protein sequence ID" value="RNA11659.1"/>
    <property type="molecule type" value="Genomic_DNA"/>
</dbReference>
<evidence type="ECO:0000256" key="1">
    <source>
        <dbReference type="SAM" id="MobiDB-lite"/>
    </source>
</evidence>
<accession>A0A3M7QK47</accession>
<feature type="region of interest" description="Disordered" evidence="1">
    <location>
        <begin position="13"/>
        <end position="52"/>
    </location>
</feature>
<evidence type="ECO:0000313" key="3">
    <source>
        <dbReference type="Proteomes" id="UP000276133"/>
    </source>
</evidence>
<comment type="caution">
    <text evidence="2">The sequence shown here is derived from an EMBL/GenBank/DDBJ whole genome shotgun (WGS) entry which is preliminary data.</text>
</comment>
<sequence>MCSRLWRCIIEQGNTRARPMTNRKKALPRPELKLSAEREPGGAEGTEPRPERAVSALRVNGLAVVAAGALLPSNKALPMDLSPLGSLPAPPPPLASSDGLVSNRTVILRSIST</sequence>
<evidence type="ECO:0000313" key="2">
    <source>
        <dbReference type="EMBL" id="RNA11659.1"/>
    </source>
</evidence>
<organism evidence="2 3">
    <name type="scientific">Brachionus plicatilis</name>
    <name type="common">Marine rotifer</name>
    <name type="synonym">Brachionus muelleri</name>
    <dbReference type="NCBI Taxonomy" id="10195"/>
    <lineage>
        <taxon>Eukaryota</taxon>
        <taxon>Metazoa</taxon>
        <taxon>Spiralia</taxon>
        <taxon>Gnathifera</taxon>
        <taxon>Rotifera</taxon>
        <taxon>Eurotatoria</taxon>
        <taxon>Monogononta</taxon>
        <taxon>Pseudotrocha</taxon>
        <taxon>Ploima</taxon>
        <taxon>Brachionidae</taxon>
        <taxon>Brachionus</taxon>
    </lineage>
</organism>
<keyword evidence="3" id="KW-1185">Reference proteome</keyword>
<feature type="compositionally biased region" description="Basic and acidic residues" evidence="1">
    <location>
        <begin position="28"/>
        <end position="52"/>
    </location>
</feature>
<dbReference type="AlphaFoldDB" id="A0A3M7QK47"/>